<organism evidence="6 7">
    <name type="scientific">Tomitella fengzijianii</name>
    <dbReference type="NCBI Taxonomy" id="2597660"/>
    <lineage>
        <taxon>Bacteria</taxon>
        <taxon>Bacillati</taxon>
        <taxon>Actinomycetota</taxon>
        <taxon>Actinomycetes</taxon>
        <taxon>Mycobacteriales</taxon>
        <taxon>Tomitella</taxon>
    </lineage>
</organism>
<dbReference type="GO" id="GO:0006235">
    <property type="term" value="P:dTTP biosynthetic process"/>
    <property type="evidence" value="ECO:0007669"/>
    <property type="project" value="TreeGrafter"/>
</dbReference>
<evidence type="ECO:0000256" key="4">
    <source>
        <dbReference type="ARBA" id="ARBA00022840"/>
    </source>
</evidence>
<dbReference type="RefSeq" id="WP_143906846.1">
    <property type="nucleotide sequence ID" value="NZ_CP041765.1"/>
</dbReference>
<gene>
    <name evidence="6" type="ORF">FO059_04880</name>
</gene>
<dbReference type="Gene3D" id="3.40.50.300">
    <property type="entry name" value="P-loop containing nucleotide triphosphate hydrolases"/>
    <property type="match status" value="1"/>
</dbReference>
<dbReference type="GO" id="GO:0005524">
    <property type="term" value="F:ATP binding"/>
    <property type="evidence" value="ECO:0007669"/>
    <property type="project" value="UniProtKB-KW"/>
</dbReference>
<evidence type="ECO:0000313" key="7">
    <source>
        <dbReference type="Proteomes" id="UP000317344"/>
    </source>
</evidence>
<dbReference type="PANTHER" id="PTHR10344">
    <property type="entry name" value="THYMIDYLATE KINASE"/>
    <property type="match status" value="1"/>
</dbReference>
<dbReference type="EMBL" id="CP041765">
    <property type="protein sequence ID" value="QDQ96800.1"/>
    <property type="molecule type" value="Genomic_DNA"/>
</dbReference>
<feature type="domain" description="Thymidylate kinase-like" evidence="5">
    <location>
        <begin position="7"/>
        <end position="164"/>
    </location>
</feature>
<dbReference type="KEGG" id="toy:FO059_04880"/>
<evidence type="ECO:0000256" key="2">
    <source>
        <dbReference type="ARBA" id="ARBA00017144"/>
    </source>
</evidence>
<dbReference type="GO" id="GO:0006233">
    <property type="term" value="P:dTDP biosynthetic process"/>
    <property type="evidence" value="ECO:0007669"/>
    <property type="project" value="TreeGrafter"/>
</dbReference>
<dbReference type="OrthoDB" id="9774907at2"/>
<accession>A0A516X190</accession>
<sequence length="218" mass="22847">MGVLIAVEGIDGAGKRTLTGRLVEAWRGGGLTVATAAFPRYGASVHADLGAEALRGGHGDLVDSVYGMALMWALDRRAADGDLAGMIAGHDVVLLDRYVASNAAYGAARLREGCDGPFTKWVRGLEFGRFGLPVPDAQLLLDVPVELARERAAHREAQDPSRSRDAYERDGALQQRVAGAYEALAGAAWVSPWEVASPDTAGSAVAVDALAARLVPGR</sequence>
<evidence type="ECO:0000259" key="5">
    <source>
        <dbReference type="Pfam" id="PF02223"/>
    </source>
</evidence>
<keyword evidence="6" id="KW-0418">Kinase</keyword>
<dbReference type="CDD" id="cd01672">
    <property type="entry name" value="TMPK"/>
    <property type="match status" value="1"/>
</dbReference>
<comment type="similarity">
    <text evidence="1">Belongs to the thymidylate kinase family.</text>
</comment>
<dbReference type="PANTHER" id="PTHR10344:SF4">
    <property type="entry name" value="UMP-CMP KINASE 2, MITOCHONDRIAL"/>
    <property type="match status" value="1"/>
</dbReference>
<reference evidence="6 7" key="2">
    <citation type="submission" date="2019-07" db="EMBL/GenBank/DDBJ databases">
        <authorList>
            <person name="Huang Y."/>
        </authorList>
    </citation>
    <scope>NUCLEOTIDE SEQUENCE [LARGE SCALE GENOMIC DNA]</scope>
    <source>
        <strain evidence="6 7">HY188</strain>
    </source>
</reference>
<dbReference type="InterPro" id="IPR027417">
    <property type="entry name" value="P-loop_NTPase"/>
</dbReference>
<dbReference type="GO" id="GO:0005829">
    <property type="term" value="C:cytosol"/>
    <property type="evidence" value="ECO:0007669"/>
    <property type="project" value="TreeGrafter"/>
</dbReference>
<reference evidence="6 7" key="1">
    <citation type="submission" date="2019-07" db="EMBL/GenBank/DDBJ databases">
        <title>Tomitella cavernea sp. nov., an actinomycete isolated from soil.</title>
        <authorList>
            <person name="Cheng J."/>
        </authorList>
    </citation>
    <scope>NUCLEOTIDE SEQUENCE [LARGE SCALE GENOMIC DNA]</scope>
    <source>
        <strain evidence="6 7">HY188</strain>
    </source>
</reference>
<dbReference type="Pfam" id="PF02223">
    <property type="entry name" value="Thymidylate_kin"/>
    <property type="match status" value="1"/>
</dbReference>
<evidence type="ECO:0000256" key="1">
    <source>
        <dbReference type="ARBA" id="ARBA00009776"/>
    </source>
</evidence>
<evidence type="ECO:0000256" key="3">
    <source>
        <dbReference type="ARBA" id="ARBA00022741"/>
    </source>
</evidence>
<protein>
    <recommendedName>
        <fullName evidence="2">Thymidylate kinase</fullName>
    </recommendedName>
</protein>
<evidence type="ECO:0000313" key="6">
    <source>
        <dbReference type="EMBL" id="QDQ96800.1"/>
    </source>
</evidence>
<dbReference type="GO" id="GO:0006227">
    <property type="term" value="P:dUDP biosynthetic process"/>
    <property type="evidence" value="ECO:0007669"/>
    <property type="project" value="TreeGrafter"/>
</dbReference>
<dbReference type="GO" id="GO:0004798">
    <property type="term" value="F:dTMP kinase activity"/>
    <property type="evidence" value="ECO:0007669"/>
    <property type="project" value="TreeGrafter"/>
</dbReference>
<keyword evidence="7" id="KW-1185">Reference proteome</keyword>
<dbReference type="InterPro" id="IPR039430">
    <property type="entry name" value="Thymidylate_kin-like_dom"/>
</dbReference>
<keyword evidence="4" id="KW-0067">ATP-binding</keyword>
<dbReference type="Proteomes" id="UP000317344">
    <property type="component" value="Chromosome"/>
</dbReference>
<keyword evidence="3" id="KW-0547">Nucleotide-binding</keyword>
<keyword evidence="6" id="KW-0808">Transferase</keyword>
<dbReference type="NCBIfam" id="NF005923">
    <property type="entry name" value="PRK07933.1"/>
    <property type="match status" value="1"/>
</dbReference>
<proteinExistence type="inferred from homology"/>
<dbReference type="SUPFAM" id="SSF52540">
    <property type="entry name" value="P-loop containing nucleoside triphosphate hydrolases"/>
    <property type="match status" value="1"/>
</dbReference>
<name>A0A516X190_9ACTN</name>
<dbReference type="AlphaFoldDB" id="A0A516X190"/>